<proteinExistence type="predicted"/>
<accession>A0AC58U1H2</accession>
<evidence type="ECO:0000313" key="1">
    <source>
        <dbReference type="Proteomes" id="UP000790787"/>
    </source>
</evidence>
<gene>
    <name evidence="2" type="primary">LOC142177979</name>
</gene>
<organism evidence="1 2">
    <name type="scientific">Nicotiana tabacum</name>
    <name type="common">Common tobacco</name>
    <dbReference type="NCBI Taxonomy" id="4097"/>
    <lineage>
        <taxon>Eukaryota</taxon>
        <taxon>Viridiplantae</taxon>
        <taxon>Streptophyta</taxon>
        <taxon>Embryophyta</taxon>
        <taxon>Tracheophyta</taxon>
        <taxon>Spermatophyta</taxon>
        <taxon>Magnoliopsida</taxon>
        <taxon>eudicotyledons</taxon>
        <taxon>Gunneridae</taxon>
        <taxon>Pentapetalae</taxon>
        <taxon>asterids</taxon>
        <taxon>lamiids</taxon>
        <taxon>Solanales</taxon>
        <taxon>Solanaceae</taxon>
        <taxon>Nicotianoideae</taxon>
        <taxon>Nicotianeae</taxon>
        <taxon>Nicotiana</taxon>
    </lineage>
</organism>
<keyword evidence="1" id="KW-1185">Reference proteome</keyword>
<protein>
    <submittedName>
        <fullName evidence="2">Uncharacterized protein LOC142177979</fullName>
    </submittedName>
</protein>
<sequence>MAKTSKTVPQKVASSSSQSIAEVEETIPDVVVLKRSALGAATDEPASEPPLKMFVPGGCSVADDSKVEKPSSVQGRCEAVYRYICSITEDVLLVVRKDCGWADKDVVVPRPEDAITSHVESYLSVYTYPFTLGPVDSVILDFCKRYEVCLGQIHPLLWRIVIFLRYFVNKIESCQFTIDHLLRLYSPRIFRGGLIKLTHRASKAPFSSIDEDWDRGWQRRFVRVKTADLIHSELMPFREKWNVSRNNNFPLNVDFTFISFFLTSICGGAVVARVPNAIPRFKEWIEGICSKMPCSERRWRNLSKGRWEARSHGLPKTIELRPSVWDEDLSVDPFALGQLGVATGDRGRHNIDRTGKTDRTDNFGFFRFFGRFVVYIFKKFGDRFGFRFWCPNFRLNRKTEILVYRFWWALLHL</sequence>
<evidence type="ECO:0000313" key="2">
    <source>
        <dbReference type="RefSeq" id="XP_075103332.1"/>
    </source>
</evidence>
<reference evidence="2" key="2">
    <citation type="submission" date="2025-08" db="UniProtKB">
        <authorList>
            <consortium name="RefSeq"/>
        </authorList>
    </citation>
    <scope>IDENTIFICATION</scope>
    <source>
        <tissue evidence="2">Leaf</tissue>
    </source>
</reference>
<dbReference type="Proteomes" id="UP000790787">
    <property type="component" value="Chromosome 24"/>
</dbReference>
<name>A0AC58U1H2_TOBAC</name>
<dbReference type="RefSeq" id="XP_075103332.1">
    <property type="nucleotide sequence ID" value="XM_075247231.1"/>
</dbReference>
<reference evidence="1" key="1">
    <citation type="journal article" date="2014" name="Nat. Commun.">
        <title>The tobacco genome sequence and its comparison with those of tomato and potato.</title>
        <authorList>
            <person name="Sierro N."/>
            <person name="Battey J.N."/>
            <person name="Ouadi S."/>
            <person name="Bakaher N."/>
            <person name="Bovet L."/>
            <person name="Willig A."/>
            <person name="Goepfert S."/>
            <person name="Peitsch M.C."/>
            <person name="Ivanov N.V."/>
        </authorList>
    </citation>
    <scope>NUCLEOTIDE SEQUENCE [LARGE SCALE GENOMIC DNA]</scope>
</reference>